<sequence length="194" mass="22478">MREVRECVRVYAETRESKNFNYALLGSKWVLLWFSPLSFWWESKWFPVGDMAPKHCHAEPKRYRVRYVKIYGTWWTVDGCFRMAGAIGRSSAGKLARIYIMKHGKLRAHCAMRGKAAPHVGIAVGSIQSDATSMSLYSDMRWMEATRLSGMITQFLEILHELEVSCLECWGRGHRQSEPWLKRKVEAQDSGEQL</sequence>
<comment type="caution">
    <text evidence="2">The sequence shown here is derived from an EMBL/GenBank/DDBJ whole genome shotgun (WGS) entry which is preliminary data.</text>
</comment>
<keyword evidence="3" id="KW-1185">Reference proteome</keyword>
<evidence type="ECO:0000313" key="3">
    <source>
        <dbReference type="Proteomes" id="UP000823399"/>
    </source>
</evidence>
<protein>
    <submittedName>
        <fullName evidence="2">Uncharacterized protein</fullName>
    </submittedName>
</protein>
<keyword evidence="1" id="KW-0812">Transmembrane</keyword>
<keyword evidence="1" id="KW-1133">Transmembrane helix</keyword>
<dbReference type="EMBL" id="JABBWM010000025">
    <property type="protein sequence ID" value="KAG2108908.1"/>
    <property type="molecule type" value="Genomic_DNA"/>
</dbReference>
<organism evidence="2 3">
    <name type="scientific">Suillus discolor</name>
    <dbReference type="NCBI Taxonomy" id="1912936"/>
    <lineage>
        <taxon>Eukaryota</taxon>
        <taxon>Fungi</taxon>
        <taxon>Dikarya</taxon>
        <taxon>Basidiomycota</taxon>
        <taxon>Agaricomycotina</taxon>
        <taxon>Agaricomycetes</taxon>
        <taxon>Agaricomycetidae</taxon>
        <taxon>Boletales</taxon>
        <taxon>Suillineae</taxon>
        <taxon>Suillaceae</taxon>
        <taxon>Suillus</taxon>
    </lineage>
</organism>
<gene>
    <name evidence="2" type="ORF">F5147DRAFT_652504</name>
</gene>
<dbReference type="Proteomes" id="UP000823399">
    <property type="component" value="Unassembled WGS sequence"/>
</dbReference>
<dbReference type="OrthoDB" id="2706665at2759"/>
<feature type="transmembrane region" description="Helical" evidence="1">
    <location>
        <begin position="20"/>
        <end position="41"/>
    </location>
</feature>
<accession>A0A9P7F6N0</accession>
<evidence type="ECO:0000256" key="1">
    <source>
        <dbReference type="SAM" id="Phobius"/>
    </source>
</evidence>
<name>A0A9P7F6N0_9AGAM</name>
<proteinExistence type="predicted"/>
<dbReference type="AlphaFoldDB" id="A0A9P7F6N0"/>
<dbReference type="RefSeq" id="XP_041293151.1">
    <property type="nucleotide sequence ID" value="XM_041433630.1"/>
</dbReference>
<keyword evidence="1" id="KW-0472">Membrane</keyword>
<evidence type="ECO:0000313" key="2">
    <source>
        <dbReference type="EMBL" id="KAG2108908.1"/>
    </source>
</evidence>
<reference evidence="2" key="1">
    <citation type="journal article" date="2020" name="New Phytol.">
        <title>Comparative genomics reveals dynamic genome evolution in host specialist ectomycorrhizal fungi.</title>
        <authorList>
            <person name="Lofgren L.A."/>
            <person name="Nguyen N.H."/>
            <person name="Vilgalys R."/>
            <person name="Ruytinx J."/>
            <person name="Liao H.L."/>
            <person name="Branco S."/>
            <person name="Kuo A."/>
            <person name="LaButti K."/>
            <person name="Lipzen A."/>
            <person name="Andreopoulos W."/>
            <person name="Pangilinan J."/>
            <person name="Riley R."/>
            <person name="Hundley H."/>
            <person name="Na H."/>
            <person name="Barry K."/>
            <person name="Grigoriev I.V."/>
            <person name="Stajich J.E."/>
            <person name="Kennedy P.G."/>
        </authorList>
    </citation>
    <scope>NUCLEOTIDE SEQUENCE</scope>
    <source>
        <strain evidence="2">FC423</strain>
    </source>
</reference>
<dbReference type="GeneID" id="64695889"/>